<protein>
    <submittedName>
        <fullName evidence="6">Formate hydrogenlyase subunit 4</fullName>
    </submittedName>
</protein>
<dbReference type="EMBL" id="CP003154">
    <property type="protein sequence ID" value="AFL73086.1"/>
    <property type="molecule type" value="Genomic_DNA"/>
</dbReference>
<dbReference type="InterPro" id="IPR001694">
    <property type="entry name" value="NADH_UbQ_OxRdtase_su1/FPO"/>
</dbReference>
<feature type="transmembrane region" description="Helical" evidence="5">
    <location>
        <begin position="6"/>
        <end position="26"/>
    </location>
</feature>
<feature type="transmembrane region" description="Helical" evidence="5">
    <location>
        <begin position="252"/>
        <end position="270"/>
    </location>
</feature>
<evidence type="ECO:0000313" key="6">
    <source>
        <dbReference type="EMBL" id="AFL73086.1"/>
    </source>
</evidence>
<evidence type="ECO:0000313" key="7">
    <source>
        <dbReference type="Proteomes" id="UP000006062"/>
    </source>
</evidence>
<evidence type="ECO:0000256" key="3">
    <source>
        <dbReference type="ARBA" id="ARBA00022989"/>
    </source>
</evidence>
<feature type="transmembrane region" description="Helical" evidence="5">
    <location>
        <begin position="58"/>
        <end position="82"/>
    </location>
</feature>
<comment type="subcellular location">
    <subcellularLocation>
        <location evidence="1">Membrane</location>
        <topology evidence="1">Multi-pass membrane protein</topology>
    </subcellularLocation>
</comment>
<feature type="transmembrane region" description="Helical" evidence="5">
    <location>
        <begin position="228"/>
        <end position="246"/>
    </location>
</feature>
<keyword evidence="7" id="KW-1185">Reference proteome</keyword>
<dbReference type="AlphaFoldDB" id="I3Y7W8"/>
<dbReference type="KEGG" id="tvi:Thivi_1055"/>
<gene>
    <name evidence="6" type="ordered locus">Thivi_1055</name>
</gene>
<dbReference type="HOGENOM" id="CLU_015134_0_2_6"/>
<organism evidence="6 7">
    <name type="scientific">Thiocystis violascens (strain ATCC 17096 / DSM 198 / 6111)</name>
    <name type="common">Chromatium violascens</name>
    <dbReference type="NCBI Taxonomy" id="765911"/>
    <lineage>
        <taxon>Bacteria</taxon>
        <taxon>Pseudomonadati</taxon>
        <taxon>Pseudomonadota</taxon>
        <taxon>Gammaproteobacteria</taxon>
        <taxon>Chromatiales</taxon>
        <taxon>Chromatiaceae</taxon>
        <taxon>Thiocystis</taxon>
    </lineage>
</organism>
<evidence type="ECO:0000256" key="4">
    <source>
        <dbReference type="ARBA" id="ARBA00023136"/>
    </source>
</evidence>
<keyword evidence="6" id="KW-0456">Lyase</keyword>
<dbReference type="PANTHER" id="PTHR43359:SF1">
    <property type="entry name" value="FORMATE HYDROGENLYASE SUBUNIT 4-RELATED"/>
    <property type="match status" value="1"/>
</dbReference>
<evidence type="ECO:0000256" key="1">
    <source>
        <dbReference type="ARBA" id="ARBA00004141"/>
    </source>
</evidence>
<dbReference type="RefSeq" id="WP_014777571.1">
    <property type="nucleotide sequence ID" value="NC_018012.1"/>
</dbReference>
<reference evidence="6 7" key="1">
    <citation type="submission" date="2012-06" db="EMBL/GenBank/DDBJ databases">
        <title>Complete sequence of Thiocystis violascens DSM 198.</title>
        <authorList>
            <consortium name="US DOE Joint Genome Institute"/>
            <person name="Lucas S."/>
            <person name="Han J."/>
            <person name="Lapidus A."/>
            <person name="Cheng J.-F."/>
            <person name="Goodwin L."/>
            <person name="Pitluck S."/>
            <person name="Peters L."/>
            <person name="Ovchinnikova G."/>
            <person name="Teshima H."/>
            <person name="Detter J.C."/>
            <person name="Han C."/>
            <person name="Tapia R."/>
            <person name="Land M."/>
            <person name="Hauser L."/>
            <person name="Kyrpides N."/>
            <person name="Ivanova N."/>
            <person name="Pagani I."/>
            <person name="Vogl K."/>
            <person name="Liu Z."/>
            <person name="Frigaard N.-U."/>
            <person name="Bryant D."/>
            <person name="Woyke T."/>
        </authorList>
    </citation>
    <scope>NUCLEOTIDE SEQUENCE [LARGE SCALE GENOMIC DNA]</scope>
    <source>
        <strain evidence="7">ATCC 17096 / DSM 198 / 6111</strain>
    </source>
</reference>
<dbReference type="Pfam" id="PF00146">
    <property type="entry name" value="NADHdh"/>
    <property type="match status" value="1"/>
</dbReference>
<dbReference type="GO" id="GO:0016829">
    <property type="term" value="F:lyase activity"/>
    <property type="evidence" value="ECO:0007669"/>
    <property type="project" value="UniProtKB-KW"/>
</dbReference>
<dbReference type="InterPro" id="IPR052561">
    <property type="entry name" value="ComplexI_Subunit1"/>
</dbReference>
<keyword evidence="4 5" id="KW-0472">Membrane</keyword>
<feature type="transmembrane region" description="Helical" evidence="5">
    <location>
        <begin position="102"/>
        <end position="122"/>
    </location>
</feature>
<keyword evidence="3 5" id="KW-1133">Transmembrane helix</keyword>
<dbReference type="STRING" id="765911.Thivi_1055"/>
<accession>I3Y7W8</accession>
<keyword evidence="2 5" id="KW-0812">Transmembrane</keyword>
<evidence type="ECO:0000256" key="2">
    <source>
        <dbReference type="ARBA" id="ARBA00022692"/>
    </source>
</evidence>
<dbReference type="Proteomes" id="UP000006062">
    <property type="component" value="Chromosome"/>
</dbReference>
<sequence length="303" mass="33375">MIHHLLDALAMLGMSYVMGFLFYGFYRQFNARVQRRWGPSIWQNFFDNMKFLFKSETLSHGAMFFFGPMIIMAGAITTVLFVPFLKDSIWLQGFSQSGNLILIIYLLVVGPLGNALAVGSSGNPYGVMGVTRGLTRLMGLEVPFFLGLALVMLQHESASVHVIMAAQDGIANWNLFTNPIAFFVMLLPFIASQNASPFDVVGAPVEVYAGPRVEFGGRLLGILMTQNMMMTVAKLVLIVDLFLGGATTVPVLIAKAFALFLLTAMISLAFPRLKTEQTVDFFWKIPLALGVLGVIATVWLPWS</sequence>
<dbReference type="GO" id="GO:0005886">
    <property type="term" value="C:plasma membrane"/>
    <property type="evidence" value="ECO:0007669"/>
    <property type="project" value="TreeGrafter"/>
</dbReference>
<name>I3Y7W8_THIV6</name>
<proteinExistence type="predicted"/>
<dbReference type="eggNOG" id="COG0650">
    <property type="taxonomic scope" value="Bacteria"/>
</dbReference>
<evidence type="ECO:0000256" key="5">
    <source>
        <dbReference type="SAM" id="Phobius"/>
    </source>
</evidence>
<feature type="transmembrane region" description="Helical" evidence="5">
    <location>
        <begin position="282"/>
        <end position="302"/>
    </location>
</feature>
<feature type="transmembrane region" description="Helical" evidence="5">
    <location>
        <begin position="173"/>
        <end position="191"/>
    </location>
</feature>
<dbReference type="PANTHER" id="PTHR43359">
    <property type="entry name" value="FORMATE HYDROGENLYASE SUBUNIT 4"/>
    <property type="match status" value="1"/>
</dbReference>